<dbReference type="AlphaFoldDB" id="A0A251TVN6"/>
<evidence type="ECO:0000256" key="4">
    <source>
        <dbReference type="ARBA" id="ARBA00023235"/>
    </source>
</evidence>
<dbReference type="InterPro" id="IPR002501">
    <property type="entry name" value="PsdUridine_synth_N"/>
</dbReference>
<accession>A0A251TVN6</accession>
<dbReference type="Gene3D" id="3.30.2350.10">
    <property type="entry name" value="Pseudouridine synthase"/>
    <property type="match status" value="1"/>
</dbReference>
<evidence type="ECO:0000259" key="7">
    <source>
        <dbReference type="Pfam" id="PF16198"/>
    </source>
</evidence>
<dbReference type="HAMAP" id="MF_01080">
    <property type="entry name" value="TruB_bact"/>
    <property type="match status" value="1"/>
</dbReference>
<dbReference type="Proteomes" id="UP000215914">
    <property type="component" value="Chromosome 9"/>
</dbReference>
<dbReference type="GO" id="GO:0003729">
    <property type="term" value="F:mRNA binding"/>
    <property type="evidence" value="ECO:0007669"/>
    <property type="project" value="EnsemblPlants"/>
</dbReference>
<feature type="domain" description="tRNA pseudouridylate synthase B C-terminal" evidence="7">
    <location>
        <begin position="402"/>
        <end position="442"/>
    </location>
</feature>
<dbReference type="GO" id="GO:0006400">
    <property type="term" value="P:tRNA modification"/>
    <property type="evidence" value="ECO:0000318"/>
    <property type="project" value="GO_Central"/>
</dbReference>
<dbReference type="Pfam" id="PF01509">
    <property type="entry name" value="TruB_N"/>
    <property type="match status" value="1"/>
</dbReference>
<dbReference type="InterPro" id="IPR020103">
    <property type="entry name" value="PsdUridine_synth_cat_dom_sf"/>
</dbReference>
<keyword evidence="4 8" id="KW-0413">Isomerase</keyword>
<evidence type="ECO:0000256" key="1">
    <source>
        <dbReference type="ARBA" id="ARBA00008999"/>
    </source>
</evidence>
<evidence type="ECO:0000313" key="10">
    <source>
        <dbReference type="Proteomes" id="UP000215914"/>
    </source>
</evidence>
<dbReference type="FunFam" id="3.30.2350.10:FF:000012">
    <property type="entry name" value="tRNA pseudouridine synthase B"/>
    <property type="match status" value="1"/>
</dbReference>
<gene>
    <name evidence="9" type="ORF">HannXRQ_Chr09g0255301</name>
    <name evidence="8" type="ORF">HanXRQr2_Chr09g0386741</name>
</gene>
<dbReference type="STRING" id="4232.A0A251TVN6"/>
<protein>
    <recommendedName>
        <fullName evidence="2">tRNA pseudouridine(55) synthase</fullName>
        <ecNumber evidence="2">5.4.99.25</ecNumber>
    </recommendedName>
</protein>
<dbReference type="GO" id="GO:0009982">
    <property type="term" value="F:pseudouridine synthase activity"/>
    <property type="evidence" value="ECO:0000318"/>
    <property type="project" value="GO_Central"/>
</dbReference>
<feature type="compositionally biased region" description="Basic residues" evidence="5">
    <location>
        <begin position="116"/>
        <end position="127"/>
    </location>
</feature>
<dbReference type="InterPro" id="IPR032819">
    <property type="entry name" value="TruB_C"/>
</dbReference>
<keyword evidence="3" id="KW-0819">tRNA processing</keyword>
<evidence type="ECO:0000256" key="3">
    <source>
        <dbReference type="ARBA" id="ARBA00022694"/>
    </source>
</evidence>
<dbReference type="FunCoup" id="A0A251TVN6">
    <property type="interactions" value="2905"/>
</dbReference>
<dbReference type="CDD" id="cd02573">
    <property type="entry name" value="PseudoU_synth_EcTruB"/>
    <property type="match status" value="1"/>
</dbReference>
<proteinExistence type="inferred from homology"/>
<organism evidence="9 10">
    <name type="scientific">Helianthus annuus</name>
    <name type="common">Common sunflower</name>
    <dbReference type="NCBI Taxonomy" id="4232"/>
    <lineage>
        <taxon>Eukaryota</taxon>
        <taxon>Viridiplantae</taxon>
        <taxon>Streptophyta</taxon>
        <taxon>Embryophyta</taxon>
        <taxon>Tracheophyta</taxon>
        <taxon>Spermatophyta</taxon>
        <taxon>Magnoliopsida</taxon>
        <taxon>eudicotyledons</taxon>
        <taxon>Gunneridae</taxon>
        <taxon>Pentapetalae</taxon>
        <taxon>asterids</taxon>
        <taxon>campanulids</taxon>
        <taxon>Asterales</taxon>
        <taxon>Asteraceae</taxon>
        <taxon>Asteroideae</taxon>
        <taxon>Heliantheae alliance</taxon>
        <taxon>Heliantheae</taxon>
        <taxon>Helianthus</taxon>
    </lineage>
</organism>
<dbReference type="InterPro" id="IPR014780">
    <property type="entry name" value="tRNA_psdUridine_synth_TruB"/>
</dbReference>
<dbReference type="EMBL" id="MNCJ02000324">
    <property type="protein sequence ID" value="KAF5790743.1"/>
    <property type="molecule type" value="Genomic_DNA"/>
</dbReference>
<evidence type="ECO:0000313" key="9">
    <source>
        <dbReference type="EMBL" id="OTG14974.1"/>
    </source>
</evidence>
<name>A0A251TVN6_HELAN</name>
<dbReference type="SUPFAM" id="SSF55120">
    <property type="entry name" value="Pseudouridine synthase"/>
    <property type="match status" value="1"/>
</dbReference>
<dbReference type="EMBL" id="CM007898">
    <property type="protein sequence ID" value="OTG14974.1"/>
    <property type="molecule type" value="Genomic_DNA"/>
</dbReference>
<evidence type="ECO:0000256" key="5">
    <source>
        <dbReference type="SAM" id="MobiDB-lite"/>
    </source>
</evidence>
<dbReference type="NCBIfam" id="TIGR00431">
    <property type="entry name" value="TruB"/>
    <property type="match status" value="1"/>
</dbReference>
<dbReference type="GO" id="GO:0160148">
    <property type="term" value="F:tRNA pseudouridine(55) synthase activity"/>
    <property type="evidence" value="ECO:0007669"/>
    <property type="project" value="UniProtKB-EC"/>
</dbReference>
<dbReference type="GO" id="GO:1990481">
    <property type="term" value="P:mRNA pseudouridine synthesis"/>
    <property type="evidence" value="ECO:0000318"/>
    <property type="project" value="GO_Central"/>
</dbReference>
<sequence>MAKLNCITRASSIISFLPRPRPTPIFSFLPRPCNPFTPQSLHSYSTTKTPFPLQYELIISRPSDPPPHPHRRRPPPPNSTPKDPQLNFDDWVDMKLTSPSQDQSQPILSNNEMDKSKRKYYNKRQKRMYGSDSEDDDGQSNANAGSGSGAEGIKKKKKKVVEDEGVVEKKDEKGLVFFEEAEDVKMDVTEKKVEEFFKCLKKVPNEVDETVPFVSGRSSGLPPKWDGPTGAVLLVNKPKGWTSFTVCGKLRRLVNVKKVGHAGTLDPMATGLLIVCIGKATKMVDKFQGMVKGYSGVLRLGEATSTLDADSPVIQREPWEHIKDDDIKKTAASLTGEIWQVPPMFSAIKVGGERLYEKARRGENIELSPRRISIFEFHVERSLEDRQNVIFRVTCSKGTYIRSLCADFAKALNSCAHMTALRRDSIGDYSVDDAWEFKELEEEIPKSYM</sequence>
<reference evidence="9" key="2">
    <citation type="submission" date="2017-02" db="EMBL/GenBank/DDBJ databases">
        <title>Sunflower complete genome.</title>
        <authorList>
            <person name="Langlade N."/>
            <person name="Munos S."/>
        </authorList>
    </citation>
    <scope>NUCLEOTIDE SEQUENCE [LARGE SCALE GENOMIC DNA]</scope>
    <source>
        <tissue evidence="9">Leaves</tissue>
    </source>
</reference>
<evidence type="ECO:0000259" key="6">
    <source>
        <dbReference type="Pfam" id="PF01509"/>
    </source>
</evidence>
<dbReference type="OMA" id="WEFNELE"/>
<feature type="region of interest" description="Disordered" evidence="5">
    <location>
        <begin position="58"/>
        <end position="163"/>
    </location>
</feature>
<feature type="compositionally biased region" description="Polar residues" evidence="5">
    <location>
        <begin position="97"/>
        <end position="111"/>
    </location>
</feature>
<keyword evidence="10" id="KW-1185">Reference proteome</keyword>
<evidence type="ECO:0000313" key="8">
    <source>
        <dbReference type="EMBL" id="KAF5790743.1"/>
    </source>
</evidence>
<dbReference type="InParanoid" id="A0A251TVN6"/>
<reference evidence="8 10" key="1">
    <citation type="journal article" date="2017" name="Nature">
        <title>The sunflower genome provides insights into oil metabolism, flowering and Asterid evolution.</title>
        <authorList>
            <person name="Badouin H."/>
            <person name="Gouzy J."/>
            <person name="Grassa C.J."/>
            <person name="Murat F."/>
            <person name="Staton S.E."/>
            <person name="Cottret L."/>
            <person name="Lelandais-Briere C."/>
            <person name="Owens G.L."/>
            <person name="Carrere S."/>
            <person name="Mayjonade B."/>
            <person name="Legrand L."/>
            <person name="Gill N."/>
            <person name="Kane N.C."/>
            <person name="Bowers J.E."/>
            <person name="Hubner S."/>
            <person name="Bellec A."/>
            <person name="Berard A."/>
            <person name="Berges H."/>
            <person name="Blanchet N."/>
            <person name="Boniface M.C."/>
            <person name="Brunel D."/>
            <person name="Catrice O."/>
            <person name="Chaidir N."/>
            <person name="Claudel C."/>
            <person name="Donnadieu C."/>
            <person name="Faraut T."/>
            <person name="Fievet G."/>
            <person name="Helmstetter N."/>
            <person name="King M."/>
            <person name="Knapp S.J."/>
            <person name="Lai Z."/>
            <person name="Le Paslier M.C."/>
            <person name="Lippi Y."/>
            <person name="Lorenzon L."/>
            <person name="Mandel J.R."/>
            <person name="Marage G."/>
            <person name="Marchand G."/>
            <person name="Marquand E."/>
            <person name="Bret-Mestries E."/>
            <person name="Morien E."/>
            <person name="Nambeesan S."/>
            <person name="Nguyen T."/>
            <person name="Pegot-Espagnet P."/>
            <person name="Pouilly N."/>
            <person name="Raftis F."/>
            <person name="Sallet E."/>
            <person name="Schiex T."/>
            <person name="Thomas J."/>
            <person name="Vandecasteele C."/>
            <person name="Vares D."/>
            <person name="Vear F."/>
            <person name="Vautrin S."/>
            <person name="Crespi M."/>
            <person name="Mangin B."/>
            <person name="Burke J.M."/>
            <person name="Salse J."/>
            <person name="Munos S."/>
            <person name="Vincourt P."/>
            <person name="Rieseberg L.H."/>
            <person name="Langlade N.B."/>
        </authorList>
    </citation>
    <scope>NUCLEOTIDE SEQUENCE [LARGE SCALE GENOMIC DNA]</scope>
    <source>
        <strain evidence="10">cv. SF193</strain>
        <tissue evidence="8">Leaves</tissue>
    </source>
</reference>
<dbReference type="Pfam" id="PF16198">
    <property type="entry name" value="TruB_C_2"/>
    <property type="match status" value="1"/>
</dbReference>
<evidence type="ECO:0000256" key="2">
    <source>
        <dbReference type="ARBA" id="ARBA00012787"/>
    </source>
</evidence>
<dbReference type="Gramene" id="mRNA:HanXRQr2_Chr09g0386741">
    <property type="protein sequence ID" value="mRNA:HanXRQr2_Chr09g0386741"/>
    <property type="gene ID" value="HanXRQr2_Chr09g0386741"/>
</dbReference>
<dbReference type="PANTHER" id="PTHR13767:SF2">
    <property type="entry name" value="PSEUDOURIDYLATE SYNTHASE TRUB1"/>
    <property type="match status" value="1"/>
</dbReference>
<reference evidence="8" key="3">
    <citation type="submission" date="2020-06" db="EMBL/GenBank/DDBJ databases">
        <title>Helianthus annuus Genome sequencing and assembly Release 2.</title>
        <authorList>
            <person name="Gouzy J."/>
            <person name="Langlade N."/>
            <person name="Munos S."/>
        </authorList>
    </citation>
    <scope>NUCLEOTIDE SEQUENCE</scope>
    <source>
        <tissue evidence="8">Leaves</tissue>
    </source>
</reference>
<dbReference type="GO" id="GO:0005634">
    <property type="term" value="C:nucleus"/>
    <property type="evidence" value="ECO:0000318"/>
    <property type="project" value="GO_Central"/>
</dbReference>
<dbReference type="PANTHER" id="PTHR13767">
    <property type="entry name" value="TRNA-PSEUDOURIDINE SYNTHASE"/>
    <property type="match status" value="1"/>
</dbReference>
<dbReference type="EC" id="5.4.99.25" evidence="2"/>
<feature type="domain" description="Pseudouridine synthase II N-terminal" evidence="6">
    <location>
        <begin position="251"/>
        <end position="401"/>
    </location>
</feature>
<comment type="similarity">
    <text evidence="1">Belongs to the pseudouridine synthase TruB family.</text>
</comment>